<sequence>MIQALWNKLTPGPVSALILQDCTKNGTTSTGTYSCLLLTLPLQRLVSSYLVTTYIPEVLIVMVSWLGFWIDVRAVPARISLGLLTLLGLLTEPYPHGYHERPNDLTLFLSRKEQLLEQLMTVFLPGLSRIIADQVHAQTAGIVYADFVSA</sequence>
<reference evidence="4" key="1">
    <citation type="submission" date="2016-06" db="UniProtKB">
        <authorList>
            <consortium name="WormBaseParasite"/>
        </authorList>
    </citation>
    <scope>IDENTIFICATION</scope>
</reference>
<dbReference type="Proteomes" id="UP000272942">
    <property type="component" value="Unassembled WGS sequence"/>
</dbReference>
<keyword evidence="3" id="KW-1185">Reference proteome</keyword>
<dbReference type="GO" id="GO:0005216">
    <property type="term" value="F:monoatomic ion channel activity"/>
    <property type="evidence" value="ECO:0007669"/>
    <property type="project" value="InterPro"/>
</dbReference>
<proteinExistence type="predicted"/>
<dbReference type="InterPro" id="IPR006028">
    <property type="entry name" value="GABAA/Glycine_rcpt"/>
</dbReference>
<evidence type="ECO:0000313" key="4">
    <source>
        <dbReference type="WBParaSite" id="ECPE_0000244901-mRNA-1"/>
    </source>
</evidence>
<dbReference type="GO" id="GO:0004888">
    <property type="term" value="F:transmembrane signaling receptor activity"/>
    <property type="evidence" value="ECO:0007669"/>
    <property type="project" value="InterPro"/>
</dbReference>
<dbReference type="WBParaSite" id="ECPE_0000244901-mRNA-1">
    <property type="protein sequence ID" value="ECPE_0000244901-mRNA-1"/>
    <property type="gene ID" value="ECPE_0000244901"/>
</dbReference>
<protein>
    <submittedName>
        <fullName evidence="4">Neur_chan_memb domain-containing protein</fullName>
    </submittedName>
</protein>
<feature type="domain" description="Neurotransmitter-gated ion-channel transmembrane" evidence="1">
    <location>
        <begin position="53"/>
        <end position="89"/>
    </location>
</feature>
<dbReference type="AlphaFoldDB" id="A0A183A664"/>
<dbReference type="Gene3D" id="1.20.58.390">
    <property type="entry name" value="Neurotransmitter-gated ion-channel transmembrane domain"/>
    <property type="match status" value="1"/>
</dbReference>
<name>A0A183A664_9TREM</name>
<dbReference type="PRINTS" id="PR00253">
    <property type="entry name" value="GABAARECEPTR"/>
</dbReference>
<reference evidence="2 3" key="2">
    <citation type="submission" date="2018-11" db="EMBL/GenBank/DDBJ databases">
        <authorList>
            <consortium name="Pathogen Informatics"/>
        </authorList>
    </citation>
    <scope>NUCLEOTIDE SEQUENCE [LARGE SCALE GENOMIC DNA]</scope>
    <source>
        <strain evidence="2 3">Egypt</strain>
    </source>
</reference>
<dbReference type="OrthoDB" id="407674at2759"/>
<evidence type="ECO:0000313" key="3">
    <source>
        <dbReference type="Proteomes" id="UP000272942"/>
    </source>
</evidence>
<gene>
    <name evidence="2" type="ORF">ECPE_LOCUS2449</name>
</gene>
<dbReference type="InterPro" id="IPR038050">
    <property type="entry name" value="Neuro_actylchol_rec"/>
</dbReference>
<dbReference type="SUPFAM" id="SSF90112">
    <property type="entry name" value="Neurotransmitter-gated ion-channel transmembrane pore"/>
    <property type="match status" value="1"/>
</dbReference>
<dbReference type="Pfam" id="PF02932">
    <property type="entry name" value="Neur_chan_memb"/>
    <property type="match status" value="1"/>
</dbReference>
<dbReference type="InterPro" id="IPR036719">
    <property type="entry name" value="Neuro-gated_channel_TM_sf"/>
</dbReference>
<evidence type="ECO:0000313" key="2">
    <source>
        <dbReference type="EMBL" id="VDP66516.1"/>
    </source>
</evidence>
<accession>A0A183A664</accession>
<dbReference type="GO" id="GO:0016020">
    <property type="term" value="C:membrane"/>
    <property type="evidence" value="ECO:0007669"/>
    <property type="project" value="InterPro"/>
</dbReference>
<dbReference type="InterPro" id="IPR006029">
    <property type="entry name" value="Neurotrans-gated_channel_TM"/>
</dbReference>
<evidence type="ECO:0000259" key="1">
    <source>
        <dbReference type="Pfam" id="PF02932"/>
    </source>
</evidence>
<dbReference type="EMBL" id="UZAN01039620">
    <property type="protein sequence ID" value="VDP66516.1"/>
    <property type="molecule type" value="Genomic_DNA"/>
</dbReference>
<organism evidence="4">
    <name type="scientific">Echinostoma caproni</name>
    <dbReference type="NCBI Taxonomy" id="27848"/>
    <lineage>
        <taxon>Eukaryota</taxon>
        <taxon>Metazoa</taxon>
        <taxon>Spiralia</taxon>
        <taxon>Lophotrochozoa</taxon>
        <taxon>Platyhelminthes</taxon>
        <taxon>Trematoda</taxon>
        <taxon>Digenea</taxon>
        <taxon>Plagiorchiida</taxon>
        <taxon>Echinostomata</taxon>
        <taxon>Echinostomatoidea</taxon>
        <taxon>Echinostomatidae</taxon>
        <taxon>Echinostoma</taxon>
    </lineage>
</organism>